<keyword evidence="1" id="KW-0175">Coiled coil</keyword>
<name>A0A8J2X8H0_ZYGB2</name>
<feature type="coiled-coil region" evidence="1">
    <location>
        <begin position="230"/>
        <end position="293"/>
    </location>
</feature>
<evidence type="ECO:0000256" key="2">
    <source>
        <dbReference type="SAM" id="MobiDB-lite"/>
    </source>
</evidence>
<feature type="compositionally biased region" description="Polar residues" evidence="2">
    <location>
        <begin position="16"/>
        <end position="28"/>
    </location>
</feature>
<dbReference type="EMBL" id="HG316458">
    <property type="protein sequence ID" value="CDF89876.1"/>
    <property type="molecule type" value="Genomic_DNA"/>
</dbReference>
<keyword evidence="4" id="KW-1185">Reference proteome</keyword>
<evidence type="ECO:0000313" key="4">
    <source>
        <dbReference type="Proteomes" id="UP000019375"/>
    </source>
</evidence>
<evidence type="ECO:0000313" key="3">
    <source>
        <dbReference type="EMBL" id="CDF89876.1"/>
    </source>
</evidence>
<dbReference type="Proteomes" id="UP000019375">
    <property type="component" value="Unassembled WGS sequence"/>
</dbReference>
<feature type="coiled-coil region" evidence="1">
    <location>
        <begin position="162"/>
        <end position="189"/>
    </location>
</feature>
<accession>A0A8J2X8H0</accession>
<organism evidence="3 4">
    <name type="scientific">Zygosaccharomyces bailii (strain CLIB 213 / ATCC 58445 / CBS 680 / BCRC 21525 / NBRC 1098 / NCYC 1416 / NRRL Y-2227)</name>
    <dbReference type="NCBI Taxonomy" id="1333698"/>
    <lineage>
        <taxon>Eukaryota</taxon>
        <taxon>Fungi</taxon>
        <taxon>Dikarya</taxon>
        <taxon>Ascomycota</taxon>
        <taxon>Saccharomycotina</taxon>
        <taxon>Saccharomycetes</taxon>
        <taxon>Saccharomycetales</taxon>
        <taxon>Saccharomycetaceae</taxon>
        <taxon>Zygosaccharomyces</taxon>
    </lineage>
</organism>
<protein>
    <submittedName>
        <fullName evidence="3">ZYBA0S05-03796g1_1</fullName>
    </submittedName>
</protein>
<proteinExistence type="predicted"/>
<sequence length="304" mass="34968">MILDLQECPSRPGSEGTASRKNMHTSAFQEREDSQNINIVGIEQTPLPEQFWAALGDCFTSCNVPLIRDEMMKSLQNLNQAILQMDSQLRGLPQSFNESADLNATEEIIKENEELQWANLDLISSNTLLRLSNTRLQRILSQHETGGLHYARQVWTGANSQHDTLETQLRCLNNANAATEIRIEALESKFNLLSQHNTDQGGRRQELGQRINLDQLEKINLSLQKRRICAKLLDQQLKNSSARIKSLRKAKPQDWRSKIHLLQAEHRQLIEQVRSKEREAQQLELMLQRWVLDAKVFLRNNQSS</sequence>
<reference evidence="4" key="1">
    <citation type="journal article" date="2013" name="Genome Announc.">
        <title>Genome sequence of the food spoilage yeast Zygosaccharomyces bailii CLIB 213(T).</title>
        <authorList>
            <person name="Galeote V."/>
            <person name="Bigey F."/>
            <person name="Devillers H."/>
            <person name="Neuveglise C."/>
            <person name="Dequin S."/>
        </authorList>
    </citation>
    <scope>NUCLEOTIDE SEQUENCE [LARGE SCALE GENOMIC DNA]</scope>
    <source>
        <strain evidence="4">CLIB 213 / ATCC 58445 / CBS 680 / CCRC 21525 / NBRC 1098 / NCYC 1416 / NRRL Y-2227</strain>
    </source>
</reference>
<gene>
    <name evidence="3" type="ORF">BN860_03796g</name>
</gene>
<evidence type="ECO:0000256" key="1">
    <source>
        <dbReference type="SAM" id="Coils"/>
    </source>
</evidence>
<feature type="region of interest" description="Disordered" evidence="2">
    <location>
        <begin position="1"/>
        <end position="30"/>
    </location>
</feature>
<dbReference type="AlphaFoldDB" id="A0A8J2X8H0"/>